<protein>
    <submittedName>
        <fullName evidence="1">Uncharacterized protein</fullName>
    </submittedName>
</protein>
<reference evidence="1 2" key="1">
    <citation type="submission" date="2020-08" db="EMBL/GenBank/DDBJ databases">
        <title>Genomic Encyclopedia of Type Strains, Phase IV (KMG-IV): sequencing the most valuable type-strain genomes for metagenomic binning, comparative biology and taxonomic classification.</title>
        <authorList>
            <person name="Goeker M."/>
        </authorList>
    </citation>
    <scope>NUCLEOTIDE SEQUENCE [LARGE SCALE GENOMIC DNA]</scope>
    <source>
        <strain evidence="1 2">DSM 22198</strain>
    </source>
</reference>
<proteinExistence type="predicted"/>
<comment type="caution">
    <text evidence="1">The sequence shown here is derived from an EMBL/GenBank/DDBJ whole genome shotgun (WGS) entry which is preliminary data.</text>
</comment>
<gene>
    <name evidence="1" type="ORF">FHS74_002255</name>
</gene>
<dbReference type="AlphaFoldDB" id="A0A7X0AX23"/>
<keyword evidence="2" id="KW-1185">Reference proteome</keyword>
<dbReference type="Proteomes" id="UP000539175">
    <property type="component" value="Unassembled WGS sequence"/>
</dbReference>
<organism evidence="1 2">
    <name type="scientific">Nitrospirillum iridis</name>
    <dbReference type="NCBI Taxonomy" id="765888"/>
    <lineage>
        <taxon>Bacteria</taxon>
        <taxon>Pseudomonadati</taxon>
        <taxon>Pseudomonadota</taxon>
        <taxon>Alphaproteobacteria</taxon>
        <taxon>Rhodospirillales</taxon>
        <taxon>Azospirillaceae</taxon>
        <taxon>Nitrospirillum</taxon>
    </lineage>
</organism>
<evidence type="ECO:0000313" key="2">
    <source>
        <dbReference type="Proteomes" id="UP000539175"/>
    </source>
</evidence>
<evidence type="ECO:0000313" key="1">
    <source>
        <dbReference type="EMBL" id="MBB6251704.1"/>
    </source>
</evidence>
<dbReference type="EMBL" id="JACIIZ010000005">
    <property type="protein sequence ID" value="MBB6251704.1"/>
    <property type="molecule type" value="Genomic_DNA"/>
</dbReference>
<accession>A0A7X0AX23</accession>
<sequence>MAEKAQGFWSDLLLEEFVESLEWARSPMPLIIPPPEQLADMAAGMVPPSLRRHGRAHLTPPVLPYP</sequence>
<name>A0A7X0AX23_9PROT</name>
<dbReference type="RefSeq" id="WP_184800374.1">
    <property type="nucleotide sequence ID" value="NZ_JACIIZ010000005.1"/>
</dbReference>